<dbReference type="Proteomes" id="UP001432209">
    <property type="component" value="Chromosome"/>
</dbReference>
<accession>A0ABZ2A2W7</accession>
<dbReference type="EMBL" id="CP109495">
    <property type="protein sequence ID" value="WUX51242.1"/>
    <property type="molecule type" value="Genomic_DNA"/>
</dbReference>
<protein>
    <submittedName>
        <fullName evidence="1">Uncharacterized protein</fullName>
    </submittedName>
</protein>
<name>A0ABZ2A2W7_STRNV</name>
<evidence type="ECO:0000313" key="1">
    <source>
        <dbReference type="EMBL" id="WUX51242.1"/>
    </source>
</evidence>
<evidence type="ECO:0000313" key="2">
    <source>
        <dbReference type="Proteomes" id="UP001432209"/>
    </source>
</evidence>
<organism evidence="1 2">
    <name type="scientific">Streptomyces niveus</name>
    <name type="common">Streptomyces spheroides</name>
    <dbReference type="NCBI Taxonomy" id="193462"/>
    <lineage>
        <taxon>Bacteria</taxon>
        <taxon>Bacillati</taxon>
        <taxon>Actinomycetota</taxon>
        <taxon>Actinomycetes</taxon>
        <taxon>Kitasatosporales</taxon>
        <taxon>Streptomycetaceae</taxon>
        <taxon>Streptomyces</taxon>
    </lineage>
</organism>
<keyword evidence="2" id="KW-1185">Reference proteome</keyword>
<sequence>MIAKHSHVLPGGGERAFPCLLAWRLTSIIDQIGWGMNVKNRRMAQGLVTGAVLLGFVGATPAYAEGSWSSYITGWTPGSESRRWVDNNTDSVSTSVSFSGCSSDGGTGFRQAGLKVWKDVLGPDDDKGTRTNTCNSVSWGDLASGEYYFELWSVTSGGVLSVNSVTTRY</sequence>
<reference evidence="1" key="1">
    <citation type="submission" date="2022-10" db="EMBL/GenBank/DDBJ databases">
        <title>The complete genomes of actinobacterial strains from the NBC collection.</title>
        <authorList>
            <person name="Joergensen T.S."/>
            <person name="Alvarez Arevalo M."/>
            <person name="Sterndorff E.B."/>
            <person name="Faurdal D."/>
            <person name="Vuksanovic O."/>
            <person name="Mourched A.-S."/>
            <person name="Charusanti P."/>
            <person name="Shaw S."/>
            <person name="Blin K."/>
            <person name="Weber T."/>
        </authorList>
    </citation>
    <scope>NUCLEOTIDE SEQUENCE</scope>
    <source>
        <strain evidence="1">NBC_01432</strain>
    </source>
</reference>
<gene>
    <name evidence="1" type="ORF">OG442_06635</name>
</gene>
<proteinExistence type="predicted"/>
<dbReference type="RefSeq" id="WP_141724587.1">
    <property type="nucleotide sequence ID" value="NZ_CP109495.1"/>
</dbReference>